<keyword evidence="9 12" id="KW-0413">Isomerase</keyword>
<dbReference type="InterPro" id="IPR036249">
    <property type="entry name" value="Thioredoxin-like_sf"/>
</dbReference>
<dbReference type="Pfam" id="PF00085">
    <property type="entry name" value="Thioredoxin"/>
    <property type="match status" value="3"/>
</dbReference>
<dbReference type="NCBIfam" id="TIGR01126">
    <property type="entry name" value="pdi_dom"/>
    <property type="match status" value="1"/>
</dbReference>
<evidence type="ECO:0000256" key="9">
    <source>
        <dbReference type="ARBA" id="ARBA00023235"/>
    </source>
</evidence>
<evidence type="ECO:0000259" key="13">
    <source>
        <dbReference type="PROSITE" id="PS51352"/>
    </source>
</evidence>
<feature type="signal peptide" evidence="12">
    <location>
        <begin position="1"/>
        <end position="24"/>
    </location>
</feature>
<dbReference type="PROSITE" id="PS51352">
    <property type="entry name" value="THIOREDOXIN_2"/>
    <property type="match status" value="2"/>
</dbReference>
<dbReference type="SUPFAM" id="SSF52833">
    <property type="entry name" value="Thioredoxin-like"/>
    <property type="match status" value="5"/>
</dbReference>
<dbReference type="InterPro" id="IPR005788">
    <property type="entry name" value="PDI_thioredoxin-like_dom"/>
</dbReference>
<evidence type="ECO:0000313" key="14">
    <source>
        <dbReference type="EMBL" id="WAQ94339.1"/>
    </source>
</evidence>
<dbReference type="EMBL" id="CP111012">
    <property type="protein sequence ID" value="WAQ94339.1"/>
    <property type="molecule type" value="Genomic_DNA"/>
</dbReference>
<sequence length="528" mass="59670">MKLQKQVFSVFAVIALLSASAVFAGEDGSDAEEYEKAAARLKDAPVPVPLGKVDATVNVDVAKRFDVSGYPTLKWKKGGEWSDYEGPRDADEAVVTVTKDNFDEFINSAELVLLECGHCKKLAPEYEKAAQSLQYHDPPIPLGKVDATIETELAKQFEVSGYPTLKMFRRGKPQEYKGGRDQFTIMDYMRKQSGEAAKLLPTVSDVKGFMDKALVKVIGFYDNLQDEKLRLYMDVANGMRDDVSFGYTLLPEARDMYRVNPGSVVVFTPEKFWTKFEPKYHILKTEKLTPLVGQYSAQSDKFYAEYTKNILCLAFYTVDWSFDYREAVAKDYKDIKFAIASEEEYINSLMVDFGLADSGEEFNVGCFKEMEPMEEYDDDEIREFLDKLKKGKLEPQIKSQPIPKKSSSNVKVIVGKTFDKIVGDKSKDVLIEMYAPWCGHCKSLEPIYKDLAKSVKKEKNLVIAKIDATANDIPDAYKVEGFPTIYFAPANSKDAPLKFEGDRTVEGFKKYLEEHATVSFGKSLRDEL</sequence>
<evidence type="ECO:0000313" key="15">
    <source>
        <dbReference type="Proteomes" id="UP001164746"/>
    </source>
</evidence>
<feature type="chain" id="PRO_5044969710" description="Protein disulfide-isomerase" evidence="12">
    <location>
        <begin position="25"/>
        <end position="528"/>
    </location>
</feature>
<keyword evidence="5 12" id="KW-0732">Signal</keyword>
<name>A0ABY7DD72_MYAAR</name>
<reference evidence="14" key="1">
    <citation type="submission" date="2022-11" db="EMBL/GenBank/DDBJ databases">
        <title>Centuries of genome instability and evolution in soft-shell clam transmissible cancer (bioRxiv).</title>
        <authorList>
            <person name="Hart S.F.M."/>
            <person name="Yonemitsu M.A."/>
            <person name="Giersch R.M."/>
            <person name="Beal B.F."/>
            <person name="Arriagada G."/>
            <person name="Davis B.W."/>
            <person name="Ostrander E.A."/>
            <person name="Goff S.P."/>
            <person name="Metzger M.J."/>
        </authorList>
    </citation>
    <scope>NUCLEOTIDE SEQUENCE</scope>
    <source>
        <strain evidence="14">MELC-2E11</strain>
        <tissue evidence="14">Siphon/mantle</tissue>
    </source>
</reference>
<accession>A0ABY7DD72</accession>
<comment type="similarity">
    <text evidence="3 11">Belongs to the protein disulfide isomerase family.</text>
</comment>
<dbReference type="InterPro" id="IPR005792">
    <property type="entry name" value="Prot_disulphide_isomerase"/>
</dbReference>
<evidence type="ECO:0000256" key="6">
    <source>
        <dbReference type="ARBA" id="ARBA00022737"/>
    </source>
</evidence>
<evidence type="ECO:0000256" key="2">
    <source>
        <dbReference type="ARBA" id="ARBA00004319"/>
    </source>
</evidence>
<evidence type="ECO:0000256" key="7">
    <source>
        <dbReference type="ARBA" id="ARBA00022824"/>
    </source>
</evidence>
<evidence type="ECO:0000256" key="10">
    <source>
        <dbReference type="ARBA" id="ARBA00023284"/>
    </source>
</evidence>
<dbReference type="EC" id="5.3.4.1" evidence="4 12"/>
<gene>
    <name evidence="14" type="ORF">MAR_006810</name>
</gene>
<dbReference type="InterPro" id="IPR017937">
    <property type="entry name" value="Thioredoxin_CS"/>
</dbReference>
<proteinExistence type="inferred from homology"/>
<keyword evidence="10" id="KW-0676">Redox-active center</keyword>
<feature type="domain" description="Thioredoxin" evidence="13">
    <location>
        <begin position="56"/>
        <end position="194"/>
    </location>
</feature>
<dbReference type="PROSITE" id="PS00194">
    <property type="entry name" value="THIOREDOXIN_1"/>
    <property type="match status" value="1"/>
</dbReference>
<dbReference type="CDD" id="cd02961">
    <property type="entry name" value="PDI_a_family"/>
    <property type="match status" value="2"/>
</dbReference>
<evidence type="ECO:0000256" key="12">
    <source>
        <dbReference type="RuleBase" id="RU361130"/>
    </source>
</evidence>
<dbReference type="Gene3D" id="3.40.30.10">
    <property type="entry name" value="Glutaredoxin"/>
    <property type="match status" value="5"/>
</dbReference>
<dbReference type="Proteomes" id="UP001164746">
    <property type="component" value="Chromosome 1"/>
</dbReference>
<protein>
    <recommendedName>
        <fullName evidence="4 12">Protein disulfide-isomerase</fullName>
        <ecNumber evidence="4 12">5.3.4.1</ecNumber>
    </recommendedName>
</protein>
<keyword evidence="7" id="KW-0256">Endoplasmic reticulum</keyword>
<dbReference type="PANTHER" id="PTHR18929">
    <property type="entry name" value="PROTEIN DISULFIDE ISOMERASE"/>
    <property type="match status" value="1"/>
</dbReference>
<evidence type="ECO:0000256" key="3">
    <source>
        <dbReference type="ARBA" id="ARBA00006347"/>
    </source>
</evidence>
<comment type="catalytic activity">
    <reaction evidence="1 12">
        <text>Catalyzes the rearrangement of -S-S- bonds in proteins.</text>
        <dbReference type="EC" id="5.3.4.1"/>
    </reaction>
</comment>
<evidence type="ECO:0000256" key="4">
    <source>
        <dbReference type="ARBA" id="ARBA00012723"/>
    </source>
</evidence>
<evidence type="ECO:0000256" key="11">
    <source>
        <dbReference type="RuleBase" id="RU004208"/>
    </source>
</evidence>
<evidence type="ECO:0000256" key="1">
    <source>
        <dbReference type="ARBA" id="ARBA00001182"/>
    </source>
</evidence>
<keyword evidence="15" id="KW-1185">Reference proteome</keyword>
<dbReference type="NCBIfam" id="TIGR01130">
    <property type="entry name" value="ER_PDI_fam"/>
    <property type="match status" value="1"/>
</dbReference>
<dbReference type="PANTHER" id="PTHR18929:SF210">
    <property type="entry name" value="PROTEIN DISULFIDE-ISOMERASE A4"/>
    <property type="match status" value="1"/>
</dbReference>
<keyword evidence="8" id="KW-1015">Disulfide bond</keyword>
<dbReference type="CDD" id="cd02995">
    <property type="entry name" value="PDI_a_PDI_a'_C"/>
    <property type="match status" value="1"/>
</dbReference>
<evidence type="ECO:0000256" key="5">
    <source>
        <dbReference type="ARBA" id="ARBA00022729"/>
    </source>
</evidence>
<evidence type="ECO:0000256" key="8">
    <source>
        <dbReference type="ARBA" id="ARBA00023157"/>
    </source>
</evidence>
<keyword evidence="6" id="KW-0677">Repeat</keyword>
<feature type="domain" description="Thioredoxin" evidence="13">
    <location>
        <begin position="388"/>
        <end position="517"/>
    </location>
</feature>
<organism evidence="14 15">
    <name type="scientific">Mya arenaria</name>
    <name type="common">Soft-shell clam</name>
    <dbReference type="NCBI Taxonomy" id="6604"/>
    <lineage>
        <taxon>Eukaryota</taxon>
        <taxon>Metazoa</taxon>
        <taxon>Spiralia</taxon>
        <taxon>Lophotrochozoa</taxon>
        <taxon>Mollusca</taxon>
        <taxon>Bivalvia</taxon>
        <taxon>Autobranchia</taxon>
        <taxon>Heteroconchia</taxon>
        <taxon>Euheterodonta</taxon>
        <taxon>Imparidentia</taxon>
        <taxon>Neoheterodontei</taxon>
        <taxon>Myida</taxon>
        <taxon>Myoidea</taxon>
        <taxon>Myidae</taxon>
        <taxon>Mya</taxon>
    </lineage>
</organism>
<dbReference type="InterPro" id="IPR013766">
    <property type="entry name" value="Thioredoxin_domain"/>
</dbReference>
<comment type="subcellular location">
    <subcellularLocation>
        <location evidence="2">Endoplasmic reticulum lumen</location>
    </subcellularLocation>
</comment>